<organism evidence="3 4">
    <name type="scientific">Botrimarina hoheduenensis</name>
    <dbReference type="NCBI Taxonomy" id="2528000"/>
    <lineage>
        <taxon>Bacteria</taxon>
        <taxon>Pseudomonadati</taxon>
        <taxon>Planctomycetota</taxon>
        <taxon>Planctomycetia</taxon>
        <taxon>Pirellulales</taxon>
        <taxon>Lacipirellulaceae</taxon>
        <taxon>Botrimarina</taxon>
    </lineage>
</organism>
<dbReference type="Proteomes" id="UP000318995">
    <property type="component" value="Unassembled WGS sequence"/>
</dbReference>
<reference evidence="3 4" key="1">
    <citation type="submission" date="2019-02" db="EMBL/GenBank/DDBJ databases">
        <title>Deep-cultivation of Planctomycetes and their phenomic and genomic characterization uncovers novel biology.</title>
        <authorList>
            <person name="Wiegand S."/>
            <person name="Jogler M."/>
            <person name="Boedeker C."/>
            <person name="Pinto D."/>
            <person name="Vollmers J."/>
            <person name="Rivas-Marin E."/>
            <person name="Kohn T."/>
            <person name="Peeters S.H."/>
            <person name="Heuer A."/>
            <person name="Rast P."/>
            <person name="Oberbeckmann S."/>
            <person name="Bunk B."/>
            <person name="Jeske O."/>
            <person name="Meyerdierks A."/>
            <person name="Storesund J.E."/>
            <person name="Kallscheuer N."/>
            <person name="Luecker S."/>
            <person name="Lage O.M."/>
            <person name="Pohl T."/>
            <person name="Merkel B.J."/>
            <person name="Hornburger P."/>
            <person name="Mueller R.-W."/>
            <person name="Bruemmer F."/>
            <person name="Labrenz M."/>
            <person name="Spormann A.M."/>
            <person name="Op Den Camp H."/>
            <person name="Overmann J."/>
            <person name="Amann R."/>
            <person name="Jetten M.S.M."/>
            <person name="Mascher T."/>
            <person name="Medema M.H."/>
            <person name="Devos D.P."/>
            <person name="Kaster A.-K."/>
            <person name="Ovreas L."/>
            <person name="Rohde M."/>
            <person name="Galperin M.Y."/>
            <person name="Jogler C."/>
        </authorList>
    </citation>
    <scope>NUCLEOTIDE SEQUENCE [LARGE SCALE GENOMIC DNA]</scope>
    <source>
        <strain evidence="3 4">Pla111</strain>
    </source>
</reference>
<name>A0A5C5VZG9_9BACT</name>
<gene>
    <name evidence="3" type="ORF">Pla111_24480</name>
</gene>
<evidence type="ECO:0000313" key="4">
    <source>
        <dbReference type="Proteomes" id="UP000318995"/>
    </source>
</evidence>
<evidence type="ECO:0000256" key="1">
    <source>
        <dbReference type="SAM" id="MobiDB-lite"/>
    </source>
</evidence>
<evidence type="ECO:0000256" key="2">
    <source>
        <dbReference type="SAM" id="SignalP"/>
    </source>
</evidence>
<dbReference type="EMBL" id="SJPH01000004">
    <property type="protein sequence ID" value="TWT43497.1"/>
    <property type="molecule type" value="Genomic_DNA"/>
</dbReference>
<sequence length="174" mass="18145" precursor="true">MKALCRFAQLAVALGSCVAVSALVGCDSSQNSGPVSPAAPVGVSQADHPTEGPHHGSLIELGAEEYHAELVHDDAAATVTVYLLDSEAKVSVPIDAKEIQINLSHDGQAEQFTLAASPEASDPAGSASKFFSGDAELAEDLDHEEAQAQLVVSIGGKQYRGAIQHDHDDEEHDH</sequence>
<keyword evidence="4" id="KW-1185">Reference proteome</keyword>
<keyword evidence="2" id="KW-0732">Signal</keyword>
<feature type="chain" id="PRO_5022704567" evidence="2">
    <location>
        <begin position="22"/>
        <end position="174"/>
    </location>
</feature>
<feature type="region of interest" description="Disordered" evidence="1">
    <location>
        <begin position="34"/>
        <end position="54"/>
    </location>
</feature>
<dbReference type="RefSeq" id="WP_197524982.1">
    <property type="nucleotide sequence ID" value="NZ_SJPH01000004.1"/>
</dbReference>
<comment type="caution">
    <text evidence="3">The sequence shown here is derived from an EMBL/GenBank/DDBJ whole genome shotgun (WGS) entry which is preliminary data.</text>
</comment>
<evidence type="ECO:0000313" key="3">
    <source>
        <dbReference type="EMBL" id="TWT43497.1"/>
    </source>
</evidence>
<protein>
    <submittedName>
        <fullName evidence="3">Uncharacterized protein</fullName>
    </submittedName>
</protein>
<dbReference type="AlphaFoldDB" id="A0A5C5VZG9"/>
<accession>A0A5C5VZG9</accession>
<dbReference type="PROSITE" id="PS51257">
    <property type="entry name" value="PROKAR_LIPOPROTEIN"/>
    <property type="match status" value="1"/>
</dbReference>
<feature type="signal peptide" evidence="2">
    <location>
        <begin position="1"/>
        <end position="21"/>
    </location>
</feature>
<proteinExistence type="predicted"/>